<evidence type="ECO:0000313" key="2">
    <source>
        <dbReference type="Proteomes" id="UP001163293"/>
    </source>
</evidence>
<dbReference type="EMBL" id="CP101185">
    <property type="protein sequence ID" value="UYV96855.1"/>
    <property type="molecule type" value="Genomic_DNA"/>
</dbReference>
<dbReference type="RefSeq" id="WP_264398714.1">
    <property type="nucleotide sequence ID" value="NZ_CP101180.1"/>
</dbReference>
<organism evidence="1 2">
    <name type="scientific">Paenarthrobacter ureafaciens</name>
    <dbReference type="NCBI Taxonomy" id="37931"/>
    <lineage>
        <taxon>Bacteria</taxon>
        <taxon>Bacillati</taxon>
        <taxon>Actinomycetota</taxon>
        <taxon>Actinomycetes</taxon>
        <taxon>Micrococcales</taxon>
        <taxon>Micrococcaceae</taxon>
        <taxon>Paenarthrobacter</taxon>
    </lineage>
</organism>
<keyword evidence="2" id="KW-1185">Reference proteome</keyword>
<proteinExistence type="predicted"/>
<dbReference type="Proteomes" id="UP001163293">
    <property type="component" value="Chromosome"/>
</dbReference>
<gene>
    <name evidence="1" type="ORF">NL394_17665</name>
</gene>
<name>A0AAX3EG42_PAEUR</name>
<protein>
    <submittedName>
        <fullName evidence="1">Uncharacterized protein</fullName>
    </submittedName>
</protein>
<evidence type="ECO:0000313" key="1">
    <source>
        <dbReference type="EMBL" id="UYV96855.1"/>
    </source>
</evidence>
<accession>A0AAX3EG42</accession>
<sequence length="77" mass="8507">MSEATKQAVQDAIAAHIADENAAEGNSIEYLTDWHLVAAAAISDDVEHTSYWFLGNDGIPYHSQLGLLQRALQHMER</sequence>
<reference evidence="1" key="1">
    <citation type="submission" date="2022-07" db="EMBL/GenBank/DDBJ databases">
        <authorList>
            <person name="Wu T."/>
        </authorList>
    </citation>
    <scope>NUCLEOTIDE SEQUENCE</scope>
    <source>
        <strain evidence="1">SD-1</strain>
    </source>
</reference>
<dbReference type="AlphaFoldDB" id="A0AAX3EG42"/>